<dbReference type="OrthoDB" id="9803916at2"/>
<dbReference type="AlphaFoldDB" id="A0A1H5ZER4"/>
<reference evidence="2 3" key="1">
    <citation type="submission" date="2016-10" db="EMBL/GenBank/DDBJ databases">
        <authorList>
            <person name="de Groot N.N."/>
        </authorList>
    </citation>
    <scope>NUCLEOTIDE SEQUENCE [LARGE SCALE GENOMIC DNA]</scope>
    <source>
        <strain evidence="2 3">DSM 26656</strain>
    </source>
</reference>
<evidence type="ECO:0000313" key="2">
    <source>
        <dbReference type="EMBL" id="SEG34554.1"/>
    </source>
</evidence>
<evidence type="ECO:0000259" key="1">
    <source>
        <dbReference type="SMART" id="SM00849"/>
    </source>
</evidence>
<dbReference type="RefSeq" id="WP_103872808.1">
    <property type="nucleotide sequence ID" value="NZ_FNUY01000004.1"/>
</dbReference>
<feature type="domain" description="Metallo-beta-lactamase" evidence="1">
    <location>
        <begin position="13"/>
        <end position="203"/>
    </location>
</feature>
<dbReference type="Pfam" id="PF12706">
    <property type="entry name" value="Lactamase_B_2"/>
    <property type="match status" value="1"/>
</dbReference>
<dbReference type="GO" id="GO:0004521">
    <property type="term" value="F:RNA endonuclease activity"/>
    <property type="evidence" value="ECO:0007669"/>
    <property type="project" value="TreeGrafter"/>
</dbReference>
<keyword evidence="3" id="KW-1185">Reference proteome</keyword>
<dbReference type="EMBL" id="FNUY01000004">
    <property type="protein sequence ID" value="SEG34554.1"/>
    <property type="molecule type" value="Genomic_DNA"/>
</dbReference>
<dbReference type="InterPro" id="IPR001279">
    <property type="entry name" value="Metallo-B-lactamas"/>
</dbReference>
<dbReference type="SMART" id="SM00849">
    <property type="entry name" value="Lactamase_B"/>
    <property type="match status" value="1"/>
</dbReference>
<name>A0A1H5ZER4_9HYPH</name>
<dbReference type="Proteomes" id="UP000236743">
    <property type="component" value="Unassembled WGS sequence"/>
</dbReference>
<dbReference type="InterPro" id="IPR036866">
    <property type="entry name" value="RibonucZ/Hydroxyglut_hydro"/>
</dbReference>
<sequence length="382" mass="39660">MRLRIHGGVGEKGRTCIGVEHGSTRLLLDVGVDTSSPRGPAYYPAIAPDMLVATDAIIVTHAHEDHVGALGWCLANGFSGRILMTAEAAAETAATLAAYATPEECALARNGPVEIIEPGRHFEIGPLAVRTGRSGHVVGGVWCHLSAGGRSLGYCGDVVPASPVFAMDPMPPCDLFLVDASYGEDRIPAVERGRAVARWLQAHPQGAVLPTPLTGRSIELIALIETPIAIHPSMREPLAQQIAATDWLAPGMAEILASRLARAELWQEGMALPAAALLCHDGMGLSGPSQAALTQASAAGHPVLLTGHLPKGSPAATMLASGQAQWLRFPTHPTLPENAALAATSGAAVILAHSCDIATARALAPVIARLNPEIRPGDVIEV</sequence>
<accession>A0A1H5ZER4</accession>
<dbReference type="PANTHER" id="PTHR11203:SF37">
    <property type="entry name" value="INTEGRATOR COMPLEX SUBUNIT 11"/>
    <property type="match status" value="1"/>
</dbReference>
<dbReference type="PANTHER" id="PTHR11203">
    <property type="entry name" value="CLEAVAGE AND POLYADENYLATION SPECIFICITY FACTOR FAMILY MEMBER"/>
    <property type="match status" value="1"/>
</dbReference>
<proteinExistence type="predicted"/>
<dbReference type="InterPro" id="IPR050698">
    <property type="entry name" value="MBL"/>
</dbReference>
<organism evidence="2 3">
    <name type="scientific">Bosea lathyri</name>
    <dbReference type="NCBI Taxonomy" id="1036778"/>
    <lineage>
        <taxon>Bacteria</taxon>
        <taxon>Pseudomonadati</taxon>
        <taxon>Pseudomonadota</taxon>
        <taxon>Alphaproteobacteria</taxon>
        <taxon>Hyphomicrobiales</taxon>
        <taxon>Boseaceae</taxon>
        <taxon>Bosea</taxon>
    </lineage>
</organism>
<dbReference type="SUPFAM" id="SSF56281">
    <property type="entry name" value="Metallo-hydrolase/oxidoreductase"/>
    <property type="match status" value="1"/>
</dbReference>
<evidence type="ECO:0000313" key="3">
    <source>
        <dbReference type="Proteomes" id="UP000236743"/>
    </source>
</evidence>
<protein>
    <recommendedName>
        <fullName evidence="1">Metallo-beta-lactamase domain-containing protein</fullName>
    </recommendedName>
</protein>
<gene>
    <name evidence="2" type="ORF">SAMN04488115_104390</name>
</gene>
<dbReference type="Gene3D" id="3.60.15.10">
    <property type="entry name" value="Ribonuclease Z/Hydroxyacylglutathione hydrolase-like"/>
    <property type="match status" value="1"/>
</dbReference>